<sequence>MTITTSTRAARALVGLLAVGGLLLTGCTASQSKEEACTQLNADIKSASEELTSSISTLATDPEGAISALESFRDSFGDTVDEISNEEIKDLAENTEDALENYVDEVSAAAEDPENADSEAVMGSVTEFQEQTQAISDACGS</sequence>
<organism evidence="2 3">
    <name type="scientific">Labedella phragmitis</name>
    <dbReference type="NCBI Taxonomy" id="2498849"/>
    <lineage>
        <taxon>Bacteria</taxon>
        <taxon>Bacillati</taxon>
        <taxon>Actinomycetota</taxon>
        <taxon>Actinomycetes</taxon>
        <taxon>Micrococcales</taxon>
        <taxon>Microbacteriaceae</taxon>
        <taxon>Labedella</taxon>
    </lineage>
</organism>
<dbReference type="Proteomes" id="UP000288547">
    <property type="component" value="Unassembled WGS sequence"/>
</dbReference>
<protein>
    <submittedName>
        <fullName evidence="2">Uncharacterized protein</fullName>
    </submittedName>
</protein>
<accession>A0A444PRS2</accession>
<evidence type="ECO:0000313" key="3">
    <source>
        <dbReference type="Proteomes" id="UP000288547"/>
    </source>
</evidence>
<dbReference type="AlphaFoldDB" id="A0A444PRS2"/>
<name>A0A444PRS2_9MICO</name>
<feature type="coiled-coil region" evidence="1">
    <location>
        <begin position="85"/>
        <end position="112"/>
    </location>
</feature>
<evidence type="ECO:0000256" key="1">
    <source>
        <dbReference type="SAM" id="Coils"/>
    </source>
</evidence>
<dbReference type="OrthoDB" id="4982568at2"/>
<evidence type="ECO:0000313" key="2">
    <source>
        <dbReference type="EMBL" id="RWZ49919.1"/>
    </source>
</evidence>
<reference evidence="2 3" key="1">
    <citation type="submission" date="2018-12" db="EMBL/GenBank/DDBJ databases">
        <authorList>
            <person name="Li F."/>
        </authorList>
    </citation>
    <scope>NUCLEOTIDE SEQUENCE [LARGE SCALE GENOMIC DNA]</scope>
    <source>
        <strain evidence="2 3">11W25H-1</strain>
    </source>
</reference>
<comment type="caution">
    <text evidence="2">The sequence shown here is derived from an EMBL/GenBank/DDBJ whole genome shotgun (WGS) entry which is preliminary data.</text>
</comment>
<proteinExistence type="predicted"/>
<dbReference type="EMBL" id="RZNB01000004">
    <property type="protein sequence ID" value="RWZ49919.1"/>
    <property type="molecule type" value="Genomic_DNA"/>
</dbReference>
<gene>
    <name evidence="2" type="ORF">ELQ90_11255</name>
</gene>
<keyword evidence="3" id="KW-1185">Reference proteome</keyword>
<dbReference type="RefSeq" id="WP_128495379.1">
    <property type="nucleotide sequence ID" value="NZ_RZNB01000004.1"/>
</dbReference>
<keyword evidence="1" id="KW-0175">Coiled coil</keyword>